<proteinExistence type="predicted"/>
<evidence type="ECO:0000313" key="4">
    <source>
        <dbReference type="Proteomes" id="UP000308652"/>
    </source>
</evidence>
<keyword evidence="1" id="KW-0175">Coiled coil</keyword>
<dbReference type="EMBL" id="ML213594">
    <property type="protein sequence ID" value="TFK41553.1"/>
    <property type="molecule type" value="Genomic_DNA"/>
</dbReference>
<feature type="region of interest" description="Disordered" evidence="2">
    <location>
        <begin position="83"/>
        <end position="115"/>
    </location>
</feature>
<dbReference type="OrthoDB" id="3222060at2759"/>
<name>A0A5C3MA02_9AGAR</name>
<accession>A0A5C3MA02</accession>
<organism evidence="3 4">
    <name type="scientific">Crucibulum laeve</name>
    <dbReference type="NCBI Taxonomy" id="68775"/>
    <lineage>
        <taxon>Eukaryota</taxon>
        <taxon>Fungi</taxon>
        <taxon>Dikarya</taxon>
        <taxon>Basidiomycota</taxon>
        <taxon>Agaricomycotina</taxon>
        <taxon>Agaricomycetes</taxon>
        <taxon>Agaricomycetidae</taxon>
        <taxon>Agaricales</taxon>
        <taxon>Agaricineae</taxon>
        <taxon>Nidulariaceae</taxon>
        <taxon>Crucibulum</taxon>
    </lineage>
</organism>
<feature type="region of interest" description="Disordered" evidence="2">
    <location>
        <begin position="130"/>
        <end position="160"/>
    </location>
</feature>
<feature type="compositionally biased region" description="Polar residues" evidence="2">
    <location>
        <begin position="83"/>
        <end position="95"/>
    </location>
</feature>
<protein>
    <submittedName>
        <fullName evidence="3">Uncharacterized protein</fullName>
    </submittedName>
</protein>
<feature type="coiled-coil region" evidence="1">
    <location>
        <begin position="276"/>
        <end position="310"/>
    </location>
</feature>
<dbReference type="STRING" id="68775.A0A5C3MA02"/>
<feature type="region of interest" description="Disordered" evidence="2">
    <location>
        <begin position="32"/>
        <end position="69"/>
    </location>
</feature>
<reference evidence="3 4" key="1">
    <citation type="journal article" date="2019" name="Nat. Ecol. Evol.">
        <title>Megaphylogeny resolves global patterns of mushroom evolution.</title>
        <authorList>
            <person name="Varga T."/>
            <person name="Krizsan K."/>
            <person name="Foldi C."/>
            <person name="Dima B."/>
            <person name="Sanchez-Garcia M."/>
            <person name="Sanchez-Ramirez S."/>
            <person name="Szollosi G.J."/>
            <person name="Szarkandi J.G."/>
            <person name="Papp V."/>
            <person name="Albert L."/>
            <person name="Andreopoulos W."/>
            <person name="Angelini C."/>
            <person name="Antonin V."/>
            <person name="Barry K.W."/>
            <person name="Bougher N.L."/>
            <person name="Buchanan P."/>
            <person name="Buyck B."/>
            <person name="Bense V."/>
            <person name="Catcheside P."/>
            <person name="Chovatia M."/>
            <person name="Cooper J."/>
            <person name="Damon W."/>
            <person name="Desjardin D."/>
            <person name="Finy P."/>
            <person name="Geml J."/>
            <person name="Haridas S."/>
            <person name="Hughes K."/>
            <person name="Justo A."/>
            <person name="Karasinski D."/>
            <person name="Kautmanova I."/>
            <person name="Kiss B."/>
            <person name="Kocsube S."/>
            <person name="Kotiranta H."/>
            <person name="LaButti K.M."/>
            <person name="Lechner B.E."/>
            <person name="Liimatainen K."/>
            <person name="Lipzen A."/>
            <person name="Lukacs Z."/>
            <person name="Mihaltcheva S."/>
            <person name="Morgado L.N."/>
            <person name="Niskanen T."/>
            <person name="Noordeloos M.E."/>
            <person name="Ohm R.A."/>
            <person name="Ortiz-Santana B."/>
            <person name="Ovrebo C."/>
            <person name="Racz N."/>
            <person name="Riley R."/>
            <person name="Savchenko A."/>
            <person name="Shiryaev A."/>
            <person name="Soop K."/>
            <person name="Spirin V."/>
            <person name="Szebenyi C."/>
            <person name="Tomsovsky M."/>
            <person name="Tulloss R.E."/>
            <person name="Uehling J."/>
            <person name="Grigoriev I.V."/>
            <person name="Vagvolgyi C."/>
            <person name="Papp T."/>
            <person name="Martin F.M."/>
            <person name="Miettinen O."/>
            <person name="Hibbett D.S."/>
            <person name="Nagy L.G."/>
        </authorList>
    </citation>
    <scope>NUCLEOTIDE SEQUENCE [LARGE SCALE GENOMIC DNA]</scope>
    <source>
        <strain evidence="3 4">CBS 166.37</strain>
    </source>
</reference>
<dbReference type="AlphaFoldDB" id="A0A5C3MA02"/>
<evidence type="ECO:0000256" key="1">
    <source>
        <dbReference type="SAM" id="Coils"/>
    </source>
</evidence>
<sequence>MVDQRYNWIQNTISTTDIKEEPFDSNYSLLSPPVTPSLSSSSASTLGCRSSTSSSAGTTRLQPYNSLNCGTSRVEESGIMSTNSGYGAWSSTRGNVRSHPPAERRTSDGNGHGAYAGHDYANASFITSISSSDMRPTSSGSSSLTGAMGDSSISRHSRPSPLVNSMYTGHPEQNMTWNTPQSLNIAMQNSAYPGVAGSNMPYQGLTAPDMGLYPTTSRNHSPESLSPSTPPYPVGMYDDSCLRGQMIMPQRANSSLGYPMASPGPFISHDLSPSPSETSDNEVRRLRRRIEELELECSRTRAALDAMRSSGLSSAGLPTPPVSASFQTSWKARTEVRKRMFCSLNRAGNALCAWHDSRRERRAHPPRLAPDGYLNCGCTVEAALFEESLSRHGVGSYHPGESVRMDPALRNPLLKLLEQRYGYKDGDFERDPSTGDWVQGESPLDWDRRAQSGSNSRRRPDNDRH</sequence>
<dbReference type="Proteomes" id="UP000308652">
    <property type="component" value="Unassembled WGS sequence"/>
</dbReference>
<keyword evidence="4" id="KW-1185">Reference proteome</keyword>
<evidence type="ECO:0000256" key="2">
    <source>
        <dbReference type="SAM" id="MobiDB-lite"/>
    </source>
</evidence>
<evidence type="ECO:0000313" key="3">
    <source>
        <dbReference type="EMBL" id="TFK41553.1"/>
    </source>
</evidence>
<feature type="compositionally biased region" description="Low complexity" evidence="2">
    <location>
        <begin position="32"/>
        <end position="61"/>
    </location>
</feature>
<feature type="compositionally biased region" description="Polar residues" evidence="2">
    <location>
        <begin position="130"/>
        <end position="145"/>
    </location>
</feature>
<feature type="region of interest" description="Disordered" evidence="2">
    <location>
        <begin position="425"/>
        <end position="465"/>
    </location>
</feature>
<gene>
    <name evidence="3" type="ORF">BDQ12DRAFT_646031</name>
</gene>